<organism evidence="2">
    <name type="scientific">uncultured Thermomicrobiales bacterium</name>
    <dbReference type="NCBI Taxonomy" id="1645740"/>
    <lineage>
        <taxon>Bacteria</taxon>
        <taxon>Pseudomonadati</taxon>
        <taxon>Thermomicrobiota</taxon>
        <taxon>Thermomicrobia</taxon>
        <taxon>Thermomicrobiales</taxon>
        <taxon>environmental samples</taxon>
    </lineage>
</organism>
<dbReference type="SUPFAM" id="SSF53335">
    <property type="entry name" value="S-adenosyl-L-methionine-dependent methyltransferases"/>
    <property type="match status" value="1"/>
</dbReference>
<dbReference type="Pfam" id="PF13649">
    <property type="entry name" value="Methyltransf_25"/>
    <property type="match status" value="1"/>
</dbReference>
<dbReference type="Gene3D" id="2.20.130.10">
    <property type="entry name" value="CAC2371-like domains"/>
    <property type="match status" value="1"/>
</dbReference>
<evidence type="ECO:0000313" key="2">
    <source>
        <dbReference type="EMBL" id="CAA9590575.1"/>
    </source>
</evidence>
<proteinExistence type="predicted"/>
<dbReference type="InterPro" id="IPR041698">
    <property type="entry name" value="Methyltransf_25"/>
</dbReference>
<sequence>MGCATGRLLLDYLAEGIDIDGVDLSPEMIALCHAKAEGRDLHPTIYQQAMETLDLPRRYRTILIPSSSFQLITDAERARVAMRRFFEHLLPGGALAMPFMVLWREGDPLEEDHPTPRERVRPEDGATVRRWERAWYDPAAQLEHTEDRYEIIRGGAVIATETIRRSPVTRWYTHDEVRELYAAAGFVDLQLTREWSGEPASPGDTIVTAVGTRP</sequence>
<dbReference type="InterPro" id="IPR029063">
    <property type="entry name" value="SAM-dependent_MTases_sf"/>
</dbReference>
<dbReference type="AlphaFoldDB" id="A0A6J4VZP3"/>
<gene>
    <name evidence="2" type="ORF">AVDCRST_MAG18-5071</name>
</gene>
<protein>
    <recommendedName>
        <fullName evidence="1">Methyltransferase domain-containing protein</fullName>
    </recommendedName>
</protein>
<dbReference type="EMBL" id="CADCWN010000409">
    <property type="protein sequence ID" value="CAA9590575.1"/>
    <property type="molecule type" value="Genomic_DNA"/>
</dbReference>
<reference evidence="2" key="1">
    <citation type="submission" date="2020-02" db="EMBL/GenBank/DDBJ databases">
        <authorList>
            <person name="Meier V. D."/>
        </authorList>
    </citation>
    <scope>NUCLEOTIDE SEQUENCE</scope>
    <source>
        <strain evidence="2">AVDCRST_MAG18</strain>
    </source>
</reference>
<feature type="domain" description="Methyltransferase" evidence="1">
    <location>
        <begin position="1"/>
        <end position="93"/>
    </location>
</feature>
<dbReference type="Gene3D" id="3.40.50.150">
    <property type="entry name" value="Vaccinia Virus protein VP39"/>
    <property type="match status" value="1"/>
</dbReference>
<name>A0A6J4VZP3_9BACT</name>
<evidence type="ECO:0000259" key="1">
    <source>
        <dbReference type="Pfam" id="PF13649"/>
    </source>
</evidence>
<accession>A0A6J4VZP3</accession>